<evidence type="ECO:0000313" key="2">
    <source>
        <dbReference type="Proteomes" id="UP000805649"/>
    </source>
</evidence>
<comment type="caution">
    <text evidence="1">The sequence shown here is derived from an EMBL/GenBank/DDBJ whole genome shotgun (WGS) entry which is preliminary data.</text>
</comment>
<proteinExistence type="predicted"/>
<protein>
    <submittedName>
        <fullName evidence="1">Uncharacterized protein</fullName>
    </submittedName>
</protein>
<sequence>MGGFQTPTTPPRVSFGIELEFLVAYVLEGEADPDQGIADELQPLVVVPFEENHSLGPPGFGMNSYESEEITHMSSKPWVFDQIRNALTKAGLPVYNAKENLEPTTVQARHSKNVMSAFHLVEDCSLAEFKMDGYRFQKVEMNSPAMYDMPICFDLIRLAVSVITTTFRCRVNPTCGFHVHVGAGPTERIDARTLRNFAALLWAADPLISRLHAPWRSITRYSQSGRVNEVTGLGRNEGPADTLLKELTTDRFGVGGRPIGGAWLKTPRDALPKSKALSRVEMKMVKYFGRDRLLGESVDPEFDVEAMQREIDVDTDDDLVVLRGEPWTHRATHVSPTTELKSAMVLEPDDSRMPKIDYTPPVPRPPTWGDYRNNSTLEAFAPPRPRPPPIRRRYARIPGTMRQDRRDEPGFLAPHLARHGHGTLQDPDPRVPPRRSDVMSGVRDLLGADMTSAQIGEMMRNKRVAKHINYKFDGYSLPSMKMFPVLGGVRGEDDDDGGGGGGCSSAANSKNNTVEFREAAGTLDGQWIATWAKICCRLLEWSRDAAPAEYMCVIRLLAWAQEEDGAEYDVVDFLIDIGLIVEARACEERVNGGDEVWWECLNVLPPEDAGRFWETEGEGAGFDDDVFGWLERGDRTRGEVHEGESAGWRPGKAGMAMNF</sequence>
<gene>
    <name evidence="1" type="ORF">CTRU02_208636</name>
</gene>
<accession>A0ACC3YWU5</accession>
<evidence type="ECO:0000313" key="1">
    <source>
        <dbReference type="EMBL" id="KAL0936421.1"/>
    </source>
</evidence>
<dbReference type="Proteomes" id="UP000805649">
    <property type="component" value="Unassembled WGS sequence"/>
</dbReference>
<organism evidence="1 2">
    <name type="scientific">Colletotrichum truncatum</name>
    <name type="common">Anthracnose fungus</name>
    <name type="synonym">Colletotrichum capsici</name>
    <dbReference type="NCBI Taxonomy" id="5467"/>
    <lineage>
        <taxon>Eukaryota</taxon>
        <taxon>Fungi</taxon>
        <taxon>Dikarya</taxon>
        <taxon>Ascomycota</taxon>
        <taxon>Pezizomycotina</taxon>
        <taxon>Sordariomycetes</taxon>
        <taxon>Hypocreomycetidae</taxon>
        <taxon>Glomerellales</taxon>
        <taxon>Glomerellaceae</taxon>
        <taxon>Colletotrichum</taxon>
        <taxon>Colletotrichum truncatum species complex</taxon>
    </lineage>
</organism>
<reference evidence="1 2" key="1">
    <citation type="journal article" date="2020" name="Phytopathology">
        <title>Genome Sequence Resources of Colletotrichum truncatum, C. plurivorum, C. musicola, and C. sojae: Four Species Pathogenic to Soybean (Glycine max).</title>
        <authorList>
            <person name="Rogerio F."/>
            <person name="Boufleur T.R."/>
            <person name="Ciampi-Guillardi M."/>
            <person name="Sukno S.A."/>
            <person name="Thon M.R."/>
            <person name="Massola Junior N.S."/>
            <person name="Baroncelli R."/>
        </authorList>
    </citation>
    <scope>NUCLEOTIDE SEQUENCE [LARGE SCALE GENOMIC DNA]</scope>
    <source>
        <strain evidence="1 2">CMES1059</strain>
    </source>
</reference>
<keyword evidence="2" id="KW-1185">Reference proteome</keyword>
<name>A0ACC3YWU5_COLTU</name>
<dbReference type="EMBL" id="VUJX02000005">
    <property type="protein sequence ID" value="KAL0936421.1"/>
    <property type="molecule type" value="Genomic_DNA"/>
</dbReference>